<feature type="domain" description="Formyl transferase C-terminal" evidence="7">
    <location>
        <begin position="203"/>
        <end position="307"/>
    </location>
</feature>
<dbReference type="InterPro" id="IPR005794">
    <property type="entry name" value="Fmt"/>
</dbReference>
<dbReference type="EC" id="2.1.2.9" evidence="2 5"/>
<feature type="domain" description="Formyl transferase N-terminal" evidence="6">
    <location>
        <begin position="1"/>
        <end position="178"/>
    </location>
</feature>
<comment type="function">
    <text evidence="5">Attaches a formyl group to the free amino group of methionyl-tRNA(fMet). The formyl group appears to play a dual role in the initiator identity of N-formylmethionyl-tRNA by promoting its recognition by IF2 and preventing the misappropriation of this tRNA by the elongation apparatus.</text>
</comment>
<dbReference type="SUPFAM" id="SSF50486">
    <property type="entry name" value="FMT C-terminal domain-like"/>
    <property type="match status" value="1"/>
</dbReference>
<sequence>MNVVFMGTPEFAVPSLKCISESKHNILAVVTQTDKPKGRKGKPCAPPVKSVAIDAGYQIIQPDNINDEHVLEKLKELNPDVIVVVAFGQKISDRILDLPKHKCVNIHASLLPKYRGAAPINWAIVNGETETGITTIIMSEKMDAGEMIDQKSVAIDPEETAGELGNRLSRLGAETLLESLMQIETGSVKYTQQDEELVSLAPKIKKEDGLINWNQGEKEIHDFVRGMNPRPSAYTSLIRNNSKERIIILKTERDNSPDAGTVNVPGTIMDISNRGIKTAAKNGSIWVTEVKPEGKRMMSASAFSRGHDLKVNYLFQ</sequence>
<comment type="similarity">
    <text evidence="1 5">Belongs to the Fmt family.</text>
</comment>
<comment type="catalytic activity">
    <reaction evidence="5">
        <text>L-methionyl-tRNA(fMet) + (6R)-10-formyltetrahydrofolate = N-formyl-L-methionyl-tRNA(fMet) + (6S)-5,6,7,8-tetrahydrofolate + H(+)</text>
        <dbReference type="Rhea" id="RHEA:24380"/>
        <dbReference type="Rhea" id="RHEA-COMP:9952"/>
        <dbReference type="Rhea" id="RHEA-COMP:9953"/>
        <dbReference type="ChEBI" id="CHEBI:15378"/>
        <dbReference type="ChEBI" id="CHEBI:57453"/>
        <dbReference type="ChEBI" id="CHEBI:78530"/>
        <dbReference type="ChEBI" id="CHEBI:78844"/>
        <dbReference type="ChEBI" id="CHEBI:195366"/>
        <dbReference type="EC" id="2.1.2.9"/>
    </reaction>
</comment>
<dbReference type="Pfam" id="PF00551">
    <property type="entry name" value="Formyl_trans_N"/>
    <property type="match status" value="1"/>
</dbReference>
<dbReference type="HAMAP" id="MF_00182">
    <property type="entry name" value="Formyl_trans"/>
    <property type="match status" value="1"/>
</dbReference>
<dbReference type="InterPro" id="IPR002376">
    <property type="entry name" value="Formyl_transf_N"/>
</dbReference>
<dbReference type="GO" id="GO:0004479">
    <property type="term" value="F:methionyl-tRNA formyltransferase activity"/>
    <property type="evidence" value="ECO:0007669"/>
    <property type="project" value="UniProtKB-UniRule"/>
</dbReference>
<dbReference type="InterPro" id="IPR036477">
    <property type="entry name" value="Formyl_transf_N_sf"/>
</dbReference>
<evidence type="ECO:0000256" key="3">
    <source>
        <dbReference type="ARBA" id="ARBA00022679"/>
    </source>
</evidence>
<accession>A0A941W667</accession>
<organism evidence="8 9">
    <name type="scientific">Candidatus Scalindua arabica</name>
    <dbReference type="NCBI Taxonomy" id="1127984"/>
    <lineage>
        <taxon>Bacteria</taxon>
        <taxon>Pseudomonadati</taxon>
        <taxon>Planctomycetota</taxon>
        <taxon>Candidatus Brocadiia</taxon>
        <taxon>Candidatus Brocadiales</taxon>
        <taxon>Candidatus Scalinduaceae</taxon>
        <taxon>Candidatus Scalindua</taxon>
    </lineage>
</organism>
<evidence type="ECO:0000256" key="1">
    <source>
        <dbReference type="ARBA" id="ARBA00010699"/>
    </source>
</evidence>
<dbReference type="Proteomes" id="UP000722750">
    <property type="component" value="Unassembled WGS sequence"/>
</dbReference>
<comment type="caution">
    <text evidence="8">The sequence shown here is derived from an EMBL/GenBank/DDBJ whole genome shotgun (WGS) entry which is preliminary data.</text>
</comment>
<feature type="binding site" evidence="5">
    <location>
        <begin position="109"/>
        <end position="112"/>
    </location>
    <ligand>
        <name>(6S)-5,6,7,8-tetrahydrofolate</name>
        <dbReference type="ChEBI" id="CHEBI:57453"/>
    </ligand>
</feature>
<name>A0A941W667_9BACT</name>
<evidence type="ECO:0000256" key="5">
    <source>
        <dbReference type="HAMAP-Rule" id="MF_00182"/>
    </source>
</evidence>
<dbReference type="Pfam" id="PF02911">
    <property type="entry name" value="Formyl_trans_C"/>
    <property type="match status" value="1"/>
</dbReference>
<dbReference type="CDD" id="cd08704">
    <property type="entry name" value="Met_tRNA_FMT_C"/>
    <property type="match status" value="1"/>
</dbReference>
<dbReference type="EMBL" id="JAANXD010000087">
    <property type="protein sequence ID" value="MBS1259271.1"/>
    <property type="molecule type" value="Genomic_DNA"/>
</dbReference>
<dbReference type="PANTHER" id="PTHR11138:SF5">
    <property type="entry name" value="METHIONYL-TRNA FORMYLTRANSFERASE, MITOCHONDRIAL"/>
    <property type="match status" value="1"/>
</dbReference>
<dbReference type="InterPro" id="IPR005793">
    <property type="entry name" value="Formyl_trans_C"/>
</dbReference>
<evidence type="ECO:0000313" key="8">
    <source>
        <dbReference type="EMBL" id="MBS1259271.1"/>
    </source>
</evidence>
<evidence type="ECO:0000259" key="6">
    <source>
        <dbReference type="Pfam" id="PF00551"/>
    </source>
</evidence>
<dbReference type="CDD" id="cd08646">
    <property type="entry name" value="FMT_core_Met-tRNA-FMT_N"/>
    <property type="match status" value="1"/>
</dbReference>
<dbReference type="NCBIfam" id="TIGR00460">
    <property type="entry name" value="fmt"/>
    <property type="match status" value="1"/>
</dbReference>
<protein>
    <recommendedName>
        <fullName evidence="2 5">Methionyl-tRNA formyltransferase</fullName>
        <ecNumber evidence="2 5">2.1.2.9</ecNumber>
    </recommendedName>
</protein>
<dbReference type="GO" id="GO:0005829">
    <property type="term" value="C:cytosol"/>
    <property type="evidence" value="ECO:0007669"/>
    <property type="project" value="TreeGrafter"/>
</dbReference>
<dbReference type="Gene3D" id="3.40.50.12230">
    <property type="match status" value="1"/>
</dbReference>
<dbReference type="AlphaFoldDB" id="A0A941W667"/>
<dbReference type="SUPFAM" id="SSF53328">
    <property type="entry name" value="Formyltransferase"/>
    <property type="match status" value="1"/>
</dbReference>
<proteinExistence type="inferred from homology"/>
<evidence type="ECO:0000256" key="2">
    <source>
        <dbReference type="ARBA" id="ARBA00012261"/>
    </source>
</evidence>
<dbReference type="InterPro" id="IPR041711">
    <property type="entry name" value="Met-tRNA-FMT_N"/>
</dbReference>
<evidence type="ECO:0000259" key="7">
    <source>
        <dbReference type="Pfam" id="PF02911"/>
    </source>
</evidence>
<evidence type="ECO:0000313" key="9">
    <source>
        <dbReference type="Proteomes" id="UP000722750"/>
    </source>
</evidence>
<reference evidence="8" key="1">
    <citation type="journal article" date="2021" name="ISME J.">
        <title>Fine-scale metabolic discontinuity in a stratified prokaryote microbiome of a Red Sea deep halocline.</title>
        <authorList>
            <person name="Michoud G."/>
            <person name="Ngugi D.K."/>
            <person name="Barozzi A."/>
            <person name="Merlino G."/>
            <person name="Calleja M.L."/>
            <person name="Delgado-Huertas A."/>
            <person name="Moran X.A.G."/>
            <person name="Daffonchio D."/>
        </authorList>
    </citation>
    <scope>NUCLEOTIDE SEQUENCE</scope>
    <source>
        <strain evidence="8">SuakinDeep_MAG55_1</strain>
    </source>
</reference>
<keyword evidence="4 5" id="KW-0648">Protein biosynthesis</keyword>
<dbReference type="PANTHER" id="PTHR11138">
    <property type="entry name" value="METHIONYL-TRNA FORMYLTRANSFERASE"/>
    <property type="match status" value="1"/>
</dbReference>
<keyword evidence="3 5" id="KW-0808">Transferase</keyword>
<gene>
    <name evidence="5" type="primary">fmt</name>
    <name evidence="8" type="ORF">MAG551_02340</name>
</gene>
<dbReference type="InterPro" id="IPR011034">
    <property type="entry name" value="Formyl_transferase-like_C_sf"/>
</dbReference>
<evidence type="ECO:0000256" key="4">
    <source>
        <dbReference type="ARBA" id="ARBA00022917"/>
    </source>
</evidence>
<dbReference type="InterPro" id="IPR044135">
    <property type="entry name" value="Met-tRNA-FMT_C"/>
</dbReference>